<evidence type="ECO:0000256" key="8">
    <source>
        <dbReference type="ARBA" id="ARBA00060590"/>
    </source>
</evidence>
<evidence type="ECO:0000256" key="6">
    <source>
        <dbReference type="ARBA" id="ARBA00023277"/>
    </source>
</evidence>
<dbReference type="SUPFAM" id="SSF51556">
    <property type="entry name" value="Metallo-dependent hydrolases"/>
    <property type="match status" value="1"/>
</dbReference>
<dbReference type="EMBL" id="NIOJ01000032">
    <property type="protein sequence ID" value="PNT97921.1"/>
    <property type="molecule type" value="Genomic_DNA"/>
</dbReference>
<keyword evidence="6 9" id="KW-0119">Carbohydrate metabolism</keyword>
<dbReference type="SUPFAM" id="SSF51338">
    <property type="entry name" value="Composite domain of metallo-dependent hydrolases"/>
    <property type="match status" value="1"/>
</dbReference>
<feature type="binding site" evidence="11">
    <location>
        <position position="127"/>
    </location>
    <ligand>
        <name>Zn(2+)</name>
        <dbReference type="ChEBI" id="CHEBI:29105"/>
    </ligand>
</feature>
<feature type="active site" description="Proton donor/acceptor" evidence="10">
    <location>
        <position position="272"/>
    </location>
</feature>
<dbReference type="InterPro" id="IPR006680">
    <property type="entry name" value="Amidohydro-rel"/>
</dbReference>
<comment type="similarity">
    <text evidence="1 9">Belongs to the metallo-dependent hydrolases superfamily. NagA family.</text>
</comment>
<keyword evidence="4 11" id="KW-0479">Metal-binding</keyword>
<evidence type="ECO:0000259" key="12">
    <source>
        <dbReference type="Pfam" id="PF01979"/>
    </source>
</evidence>
<evidence type="ECO:0000256" key="2">
    <source>
        <dbReference type="ARBA" id="ARBA00011899"/>
    </source>
</evidence>
<dbReference type="OrthoDB" id="9776488at2"/>
<comment type="pathway">
    <text evidence="8">Amino-sugar metabolism; N-acetylneuraminate degradation; D-fructose 6-phosphate from N-acetylneuraminate: step 4/5.</text>
</comment>
<feature type="domain" description="Amidohydrolase-related" evidence="12">
    <location>
        <begin position="48"/>
        <end position="378"/>
    </location>
</feature>
<comment type="caution">
    <text evidence="13">The sequence shown here is derived from an EMBL/GenBank/DDBJ whole genome shotgun (WGS) entry which is preliminary data.</text>
</comment>
<evidence type="ECO:0000256" key="11">
    <source>
        <dbReference type="PIRSR" id="PIRSR038994-3"/>
    </source>
</evidence>
<evidence type="ECO:0000313" key="13">
    <source>
        <dbReference type="EMBL" id="PNT97921.1"/>
    </source>
</evidence>
<dbReference type="PANTHER" id="PTHR11113:SF14">
    <property type="entry name" value="N-ACETYLGLUCOSAMINE-6-PHOSPHATE DEACETYLASE"/>
    <property type="match status" value="1"/>
</dbReference>
<evidence type="ECO:0000256" key="10">
    <source>
        <dbReference type="PIRSR" id="PIRSR038994-1"/>
    </source>
</evidence>
<keyword evidence="5 9" id="KW-0378">Hydrolase</keyword>
<dbReference type="NCBIfam" id="TIGR00221">
    <property type="entry name" value="nagA"/>
    <property type="match status" value="1"/>
</dbReference>
<dbReference type="PANTHER" id="PTHR11113">
    <property type="entry name" value="N-ACETYLGLUCOSAMINE-6-PHOSPHATE DEACETYLASE"/>
    <property type="match status" value="1"/>
</dbReference>
<accession>A0A2K2FBS8</accession>
<feature type="binding site" evidence="11">
    <location>
        <position position="193"/>
    </location>
    <ligand>
        <name>Zn(2+)</name>
        <dbReference type="ChEBI" id="CHEBI:29105"/>
    </ligand>
</feature>
<dbReference type="GO" id="GO:0008448">
    <property type="term" value="F:N-acetylglucosamine-6-phosphate deacetylase activity"/>
    <property type="evidence" value="ECO:0007669"/>
    <property type="project" value="UniProtKB-EC"/>
</dbReference>
<evidence type="ECO:0000256" key="1">
    <source>
        <dbReference type="ARBA" id="ARBA00010716"/>
    </source>
</evidence>
<organism evidence="13 14">
    <name type="scientific">Clostridium thermosuccinogenes</name>
    <dbReference type="NCBI Taxonomy" id="84032"/>
    <lineage>
        <taxon>Bacteria</taxon>
        <taxon>Bacillati</taxon>
        <taxon>Bacillota</taxon>
        <taxon>Clostridia</taxon>
        <taxon>Eubacteriales</taxon>
        <taxon>Clostridiaceae</taxon>
        <taxon>Clostridium</taxon>
    </lineage>
</organism>
<dbReference type="Proteomes" id="UP000236151">
    <property type="component" value="Unassembled WGS sequence"/>
</dbReference>
<sequence>MIIKGGSVCSFGNGFEKKDIMVEGSTIKKIDGEIDVHGEEVIDASNYYVLPGFIDIHTHGGNGNDTMDATYEALDNMSKFYASKGVTACLPTTMTAPIKDIVKALENIRDTVKRGTSGATILGVNLEGPFISKKYKGSHPEEYIVNPSIELIEGFIEKSGDNIRVMTIAPELDGVDEIIEHFKGRNIVFSAGHTAVNYKEGMKAFEKGFNHVTHLFNAMMGIHHREPGFTGAALDNDQVTVELICDGIHINPAVIRMVVKCKTCGRVALITDSTMAAGLEDGEYTLGFEKIFVKNGEARLENGVLAGSTLTLIDAVKNMVNKFGISLEETIQMATLVPAKAIHVDDRKGSIDVGKDADLVILDKDLNVVKTIVMGRVVFSAK</sequence>
<evidence type="ECO:0000256" key="7">
    <source>
        <dbReference type="ARBA" id="ARBA00047647"/>
    </source>
</evidence>
<dbReference type="GO" id="GO:0006046">
    <property type="term" value="P:N-acetylglucosamine catabolic process"/>
    <property type="evidence" value="ECO:0007669"/>
    <property type="project" value="TreeGrafter"/>
</dbReference>
<comment type="catalytic activity">
    <reaction evidence="7">
        <text>N-acetyl-D-glucosamine 6-phosphate + H2O = D-glucosamine 6-phosphate + acetate</text>
        <dbReference type="Rhea" id="RHEA:22936"/>
        <dbReference type="ChEBI" id="CHEBI:15377"/>
        <dbReference type="ChEBI" id="CHEBI:30089"/>
        <dbReference type="ChEBI" id="CHEBI:57513"/>
        <dbReference type="ChEBI" id="CHEBI:58725"/>
        <dbReference type="EC" id="3.5.1.25"/>
    </reaction>
</comment>
<dbReference type="CDD" id="cd00854">
    <property type="entry name" value="NagA"/>
    <property type="match status" value="1"/>
</dbReference>
<dbReference type="AlphaFoldDB" id="A0A2K2FBS8"/>
<evidence type="ECO:0000256" key="3">
    <source>
        <dbReference type="ARBA" id="ARBA00018029"/>
    </source>
</evidence>
<proteinExistence type="inferred from homology"/>
<dbReference type="PIRSF" id="PIRSF038994">
    <property type="entry name" value="NagA"/>
    <property type="match status" value="1"/>
</dbReference>
<dbReference type="Pfam" id="PF01979">
    <property type="entry name" value="Amidohydro_1"/>
    <property type="match status" value="1"/>
</dbReference>
<protein>
    <recommendedName>
        <fullName evidence="3">N-acetylglucosamine-6-phosphate deacetylase</fullName>
        <ecNumber evidence="2">3.5.1.25</ecNumber>
    </recommendedName>
</protein>
<dbReference type="InterPro" id="IPR003764">
    <property type="entry name" value="GlcNAc_6-P_deAcase"/>
</dbReference>
<dbReference type="Gene3D" id="3.20.20.140">
    <property type="entry name" value="Metal-dependent hydrolases"/>
    <property type="match status" value="1"/>
</dbReference>
<dbReference type="RefSeq" id="WP_103081994.1">
    <property type="nucleotide sequence ID" value="NZ_CP021850.1"/>
</dbReference>
<comment type="cofactor">
    <cofactor evidence="11">
        <name>a divalent metal cation</name>
        <dbReference type="ChEBI" id="CHEBI:60240"/>
    </cofactor>
    <text evidence="11">Binds 1 divalent metal cation per subunit.</text>
</comment>
<dbReference type="GO" id="GO:0046872">
    <property type="term" value="F:metal ion binding"/>
    <property type="evidence" value="ECO:0007669"/>
    <property type="project" value="UniProtKB-KW"/>
</dbReference>
<dbReference type="KEGG" id="cthd:CDO33_00525"/>
<feature type="binding site" evidence="11">
    <location>
        <position position="214"/>
    </location>
    <ligand>
        <name>Zn(2+)</name>
        <dbReference type="ChEBI" id="CHEBI:29105"/>
    </ligand>
</feature>
<name>A0A2K2FBS8_9CLOT</name>
<dbReference type="Gene3D" id="2.30.40.10">
    <property type="entry name" value="Urease, subunit C, domain 1"/>
    <property type="match status" value="1"/>
</dbReference>
<keyword evidence="14" id="KW-1185">Reference proteome</keyword>
<reference evidence="13 14" key="1">
    <citation type="submission" date="2017-06" db="EMBL/GenBank/DDBJ databases">
        <title>Investigating the central metabolism of Clostridium thermosuccinogenes.</title>
        <authorList>
            <person name="Koendjbiharie J.G."/>
            <person name="van Kranenburg R."/>
        </authorList>
    </citation>
    <scope>NUCLEOTIDE SEQUENCE [LARGE SCALE GENOMIC DNA]</scope>
    <source>
        <strain evidence="13 14">DSM 5806</strain>
    </source>
</reference>
<evidence type="ECO:0000256" key="9">
    <source>
        <dbReference type="PIRNR" id="PIRNR038994"/>
    </source>
</evidence>
<evidence type="ECO:0000256" key="4">
    <source>
        <dbReference type="ARBA" id="ARBA00022723"/>
    </source>
</evidence>
<dbReference type="EC" id="3.5.1.25" evidence="2"/>
<dbReference type="InterPro" id="IPR032466">
    <property type="entry name" value="Metal_Hydrolase"/>
</dbReference>
<gene>
    <name evidence="13" type="primary">nagA</name>
    <name evidence="13" type="ORF">CDQ84_12075</name>
</gene>
<evidence type="ECO:0000313" key="14">
    <source>
        <dbReference type="Proteomes" id="UP000236151"/>
    </source>
</evidence>
<dbReference type="FunFam" id="3.20.20.140:FF:000004">
    <property type="entry name" value="N-acetylglucosamine-6-phosphate deacetylase"/>
    <property type="match status" value="1"/>
</dbReference>
<evidence type="ECO:0000256" key="5">
    <source>
        <dbReference type="ARBA" id="ARBA00022801"/>
    </source>
</evidence>
<dbReference type="InterPro" id="IPR011059">
    <property type="entry name" value="Metal-dep_hydrolase_composite"/>
</dbReference>